<reference evidence="2 3" key="1">
    <citation type="submission" date="2018-11" db="EMBL/GenBank/DDBJ databases">
        <authorList>
            <consortium name="Pathogen Informatics"/>
        </authorList>
    </citation>
    <scope>NUCLEOTIDE SEQUENCE [LARGE SCALE GENOMIC DNA]</scope>
</reference>
<dbReference type="Proteomes" id="UP000050761">
    <property type="component" value="Unassembled WGS sequence"/>
</dbReference>
<sequence>MFYPLLLLLLLVISSITARPSVLRNTESTRVKRQFGFGPYMGMGYGGWGRPYWGYGGGWGRPGWGYGGGWGRPYYGYGGGWGRPGWGYPGWGRPGWGYPGYGWGSLPGPGGVGSSGGPTNPGIQPR</sequence>
<feature type="chain" id="PRO_5044551876" evidence="1">
    <location>
        <begin position="19"/>
        <end position="126"/>
    </location>
</feature>
<evidence type="ECO:0000313" key="3">
    <source>
        <dbReference type="Proteomes" id="UP000050761"/>
    </source>
</evidence>
<dbReference type="EMBL" id="UZAH01029746">
    <property type="protein sequence ID" value="VDP07687.1"/>
    <property type="molecule type" value="Genomic_DNA"/>
</dbReference>
<gene>
    <name evidence="2" type="ORF">HPBE_LOCUS17013</name>
</gene>
<reference evidence="4" key="2">
    <citation type="submission" date="2019-09" db="UniProtKB">
        <authorList>
            <consortium name="WormBaseParasite"/>
        </authorList>
    </citation>
    <scope>IDENTIFICATION</scope>
</reference>
<name>A0A183G5T2_HELPZ</name>
<dbReference type="AlphaFoldDB" id="A0A183G5T2"/>
<evidence type="ECO:0000313" key="2">
    <source>
        <dbReference type="EMBL" id="VDP07687.1"/>
    </source>
</evidence>
<keyword evidence="3" id="KW-1185">Reference proteome</keyword>
<dbReference type="WBParaSite" id="HPBE_0001701401-mRNA-1">
    <property type="protein sequence ID" value="HPBE_0001701401-mRNA-1"/>
    <property type="gene ID" value="HPBE_0001701401"/>
</dbReference>
<keyword evidence="1" id="KW-0732">Signal</keyword>
<proteinExistence type="predicted"/>
<accession>A0A183G5T2</accession>
<organism evidence="3 4">
    <name type="scientific">Heligmosomoides polygyrus</name>
    <name type="common">Parasitic roundworm</name>
    <dbReference type="NCBI Taxonomy" id="6339"/>
    <lineage>
        <taxon>Eukaryota</taxon>
        <taxon>Metazoa</taxon>
        <taxon>Ecdysozoa</taxon>
        <taxon>Nematoda</taxon>
        <taxon>Chromadorea</taxon>
        <taxon>Rhabditida</taxon>
        <taxon>Rhabditina</taxon>
        <taxon>Rhabditomorpha</taxon>
        <taxon>Strongyloidea</taxon>
        <taxon>Heligmosomidae</taxon>
        <taxon>Heligmosomoides</taxon>
    </lineage>
</organism>
<feature type="signal peptide" evidence="1">
    <location>
        <begin position="1"/>
        <end position="18"/>
    </location>
</feature>
<protein>
    <submittedName>
        <fullName evidence="2 4">Uncharacterized protein</fullName>
    </submittedName>
</protein>
<evidence type="ECO:0000256" key="1">
    <source>
        <dbReference type="SAM" id="SignalP"/>
    </source>
</evidence>
<accession>A0A3P8A1L4</accession>
<evidence type="ECO:0000313" key="4">
    <source>
        <dbReference type="WBParaSite" id="HPBE_0001701401-mRNA-1"/>
    </source>
</evidence>